<evidence type="ECO:0000256" key="9">
    <source>
        <dbReference type="ARBA" id="ARBA00022723"/>
    </source>
</evidence>
<feature type="active site" description="Tele-UMP-histidine intermediate" evidence="14">
    <location>
        <position position="181"/>
    </location>
</feature>
<evidence type="ECO:0000256" key="1">
    <source>
        <dbReference type="ARBA" id="ARBA00001107"/>
    </source>
</evidence>
<comment type="cofactor">
    <cofactor evidence="2">
        <name>Zn(2+)</name>
        <dbReference type="ChEBI" id="CHEBI:29105"/>
    </cofactor>
</comment>
<dbReference type="RefSeq" id="WP_123664129.1">
    <property type="nucleotide sequence ID" value="NZ_RJKE01000001.1"/>
</dbReference>
<dbReference type="Proteomes" id="UP000272400">
    <property type="component" value="Unassembled WGS sequence"/>
</dbReference>
<dbReference type="GO" id="GO:0008270">
    <property type="term" value="F:zinc ion binding"/>
    <property type="evidence" value="ECO:0007669"/>
    <property type="project" value="InterPro"/>
</dbReference>
<dbReference type="SUPFAM" id="SSF54197">
    <property type="entry name" value="HIT-like"/>
    <property type="match status" value="2"/>
</dbReference>
<dbReference type="Gene3D" id="3.30.428.10">
    <property type="entry name" value="HIT-like"/>
    <property type="match status" value="2"/>
</dbReference>
<dbReference type="Pfam" id="PF02744">
    <property type="entry name" value="GalP_UDP_tr_C"/>
    <property type="match status" value="1"/>
</dbReference>
<evidence type="ECO:0000256" key="8">
    <source>
        <dbReference type="ARBA" id="ARBA00022695"/>
    </source>
</evidence>
<evidence type="ECO:0000256" key="5">
    <source>
        <dbReference type="ARBA" id="ARBA00012384"/>
    </source>
</evidence>
<dbReference type="InterPro" id="IPR005849">
    <property type="entry name" value="GalP_Utransf_N"/>
</dbReference>
<evidence type="ECO:0000313" key="19">
    <source>
        <dbReference type="Proteomes" id="UP000272400"/>
    </source>
</evidence>
<evidence type="ECO:0000256" key="15">
    <source>
        <dbReference type="RuleBase" id="RU000506"/>
    </source>
</evidence>
<accession>A0A3N1CT85</accession>
<keyword evidence="9 15" id="KW-0479">Metal-binding</keyword>
<dbReference type="PANTHER" id="PTHR11943:SF1">
    <property type="entry name" value="GALACTOSE-1-PHOSPHATE URIDYLYLTRANSFERASE"/>
    <property type="match status" value="1"/>
</dbReference>
<dbReference type="PIRSF" id="PIRSF000808">
    <property type="entry name" value="GalT"/>
    <property type="match status" value="1"/>
</dbReference>
<dbReference type="OrthoDB" id="9769064at2"/>
<evidence type="ECO:0000313" key="18">
    <source>
        <dbReference type="EMBL" id="ROO84523.1"/>
    </source>
</evidence>
<keyword evidence="8 15" id="KW-0548">Nucleotidyltransferase</keyword>
<evidence type="ECO:0000256" key="3">
    <source>
        <dbReference type="ARBA" id="ARBA00004947"/>
    </source>
</evidence>
<evidence type="ECO:0000256" key="11">
    <source>
        <dbReference type="ARBA" id="ARBA00023144"/>
    </source>
</evidence>
<evidence type="ECO:0000256" key="6">
    <source>
        <dbReference type="ARBA" id="ARBA00016340"/>
    </source>
</evidence>
<dbReference type="AlphaFoldDB" id="A0A3N1CT85"/>
<keyword evidence="7 15" id="KW-0808">Transferase</keyword>
<feature type="domain" description="Galactose-1-phosphate uridyl transferase N-terminal" evidence="16">
    <location>
        <begin position="39"/>
        <end position="190"/>
    </location>
</feature>
<evidence type="ECO:0000256" key="7">
    <source>
        <dbReference type="ARBA" id="ARBA00022679"/>
    </source>
</evidence>
<dbReference type="Pfam" id="PF01087">
    <property type="entry name" value="GalP_UDP_transf"/>
    <property type="match status" value="1"/>
</dbReference>
<evidence type="ECO:0000256" key="4">
    <source>
        <dbReference type="ARBA" id="ARBA00010951"/>
    </source>
</evidence>
<dbReference type="GO" id="GO:0033499">
    <property type="term" value="P:galactose catabolic process via UDP-galactose, Leloir pathway"/>
    <property type="evidence" value="ECO:0007669"/>
    <property type="project" value="TreeGrafter"/>
</dbReference>
<evidence type="ECO:0000256" key="10">
    <source>
        <dbReference type="ARBA" id="ARBA00022833"/>
    </source>
</evidence>
<comment type="similarity">
    <text evidence="4 15">Belongs to the galactose-1-phosphate uridylyltransferase type 1 family.</text>
</comment>
<keyword evidence="11 15" id="KW-0299">Galactose metabolism</keyword>
<evidence type="ECO:0000259" key="17">
    <source>
        <dbReference type="Pfam" id="PF02744"/>
    </source>
</evidence>
<dbReference type="GO" id="GO:0005737">
    <property type="term" value="C:cytoplasm"/>
    <property type="evidence" value="ECO:0007669"/>
    <property type="project" value="TreeGrafter"/>
</dbReference>
<comment type="caution">
    <text evidence="18">The sequence shown here is derived from an EMBL/GenBank/DDBJ whole genome shotgun (WGS) entry which is preliminary data.</text>
</comment>
<dbReference type="NCBIfam" id="TIGR00209">
    <property type="entry name" value="galT_1"/>
    <property type="match status" value="1"/>
</dbReference>
<dbReference type="EMBL" id="RJKE01000001">
    <property type="protein sequence ID" value="ROO84523.1"/>
    <property type="molecule type" value="Genomic_DNA"/>
</dbReference>
<keyword evidence="12 15" id="KW-0119">Carbohydrate metabolism</keyword>
<dbReference type="PANTHER" id="PTHR11943">
    <property type="entry name" value="GALACTOSE-1-PHOSPHATE URIDYLYLTRANSFERASE"/>
    <property type="match status" value="1"/>
</dbReference>
<dbReference type="InterPro" id="IPR019779">
    <property type="entry name" value="GalP_UDPtransf1_His-AS"/>
</dbReference>
<evidence type="ECO:0000256" key="2">
    <source>
        <dbReference type="ARBA" id="ARBA00001947"/>
    </source>
</evidence>
<proteinExistence type="inferred from homology"/>
<evidence type="ECO:0000256" key="12">
    <source>
        <dbReference type="ARBA" id="ARBA00023277"/>
    </source>
</evidence>
<keyword evidence="10" id="KW-0862">Zinc</keyword>
<comment type="catalytic activity">
    <reaction evidence="1 15">
        <text>alpha-D-galactose 1-phosphate + UDP-alpha-D-glucose = alpha-D-glucose 1-phosphate + UDP-alpha-D-galactose</text>
        <dbReference type="Rhea" id="RHEA:13989"/>
        <dbReference type="ChEBI" id="CHEBI:58336"/>
        <dbReference type="ChEBI" id="CHEBI:58601"/>
        <dbReference type="ChEBI" id="CHEBI:58885"/>
        <dbReference type="ChEBI" id="CHEBI:66914"/>
        <dbReference type="EC" id="2.7.7.12"/>
    </reaction>
</comment>
<dbReference type="InterPro" id="IPR001937">
    <property type="entry name" value="GalP_UDPtransf1"/>
</dbReference>
<evidence type="ECO:0000256" key="13">
    <source>
        <dbReference type="NCBIfam" id="TIGR00209"/>
    </source>
</evidence>
<dbReference type="InterPro" id="IPR005850">
    <property type="entry name" value="GalP_Utransf_C"/>
</dbReference>
<gene>
    <name evidence="18" type="ORF">EDD29_2050</name>
</gene>
<dbReference type="EC" id="2.7.7.12" evidence="5 13"/>
<evidence type="ECO:0000259" key="16">
    <source>
        <dbReference type="Pfam" id="PF01087"/>
    </source>
</evidence>
<name>A0A3N1CT85_9ACTN</name>
<dbReference type="UniPathway" id="UPA00214"/>
<dbReference type="GO" id="GO:0008108">
    <property type="term" value="F:UDP-glucose:hexose-1-phosphate uridylyltransferase activity"/>
    <property type="evidence" value="ECO:0007669"/>
    <property type="project" value="UniProtKB-UniRule"/>
</dbReference>
<keyword evidence="19" id="KW-1185">Reference proteome</keyword>
<protein>
    <recommendedName>
        <fullName evidence="6 13">Galactose-1-phosphate uridylyltransferase</fullName>
        <ecNumber evidence="5 13">2.7.7.12</ecNumber>
    </recommendedName>
</protein>
<sequence>MRRTPITLADGRELIYFDLEGDPPREVRDKRALPEPPQASELRLDELRGEWVAIAAHRQARTFQPPASECPLDPSRPGFSTEIPGPYRVVAFENRFPSFSERIEGSSTGPGLRPGQGRCEVMCFTADHNGSFADLSPADVRLVMDAWADRTTALSDTPGVEQVFPFENRGEEIGVTLAHPHGQIYGYPYVTPYTAQHLAALDRDPDIFVRLLDRERAGGRVLTSNEHWTAFVPYAARWPFEVHVYPNRRVPDLAALSDAERDAFGPVYLPVLKAFDALFDVPLMPYIAAWNQAPVHHARDTYHLHLQLFTIRRAQSKLKYLAGSESAMGAFINDIRPEQAASMLRESLTRATSPGAPGQKQIPGLS</sequence>
<feature type="domain" description="Galactose-1-phosphate uridyl transferase C-terminal" evidence="17">
    <location>
        <begin position="216"/>
        <end position="347"/>
    </location>
</feature>
<evidence type="ECO:0000256" key="14">
    <source>
        <dbReference type="PIRSR" id="PIRSR000808-1"/>
    </source>
</evidence>
<comment type="pathway">
    <text evidence="3 15">Carbohydrate metabolism; galactose metabolism.</text>
</comment>
<dbReference type="InterPro" id="IPR036265">
    <property type="entry name" value="HIT-like_sf"/>
</dbReference>
<dbReference type="PROSITE" id="PS00117">
    <property type="entry name" value="GAL_P_UDP_TRANSF_I"/>
    <property type="match status" value="1"/>
</dbReference>
<reference evidence="18 19" key="1">
    <citation type="submission" date="2018-11" db="EMBL/GenBank/DDBJ databases">
        <title>Sequencing the genomes of 1000 actinobacteria strains.</title>
        <authorList>
            <person name="Klenk H.-P."/>
        </authorList>
    </citation>
    <scope>NUCLEOTIDE SEQUENCE [LARGE SCALE GENOMIC DNA]</scope>
    <source>
        <strain evidence="18 19">DSM 44254</strain>
    </source>
</reference>
<organism evidence="18 19">
    <name type="scientific">Actinocorallia herbida</name>
    <dbReference type="NCBI Taxonomy" id="58109"/>
    <lineage>
        <taxon>Bacteria</taxon>
        <taxon>Bacillati</taxon>
        <taxon>Actinomycetota</taxon>
        <taxon>Actinomycetes</taxon>
        <taxon>Streptosporangiales</taxon>
        <taxon>Thermomonosporaceae</taxon>
        <taxon>Actinocorallia</taxon>
    </lineage>
</organism>